<dbReference type="Proteomes" id="UP000248423">
    <property type="component" value="Unassembled WGS sequence"/>
</dbReference>
<evidence type="ECO:0000256" key="14">
    <source>
        <dbReference type="PIRSR" id="PIRSR000137-2"/>
    </source>
</evidence>
<evidence type="ECO:0000313" key="20">
    <source>
        <dbReference type="Proteomes" id="UP000248423"/>
    </source>
</evidence>
<name>A0A319EP14_ASPSB</name>
<keyword evidence="9 14" id="KW-0274">FAD</keyword>
<feature type="domain" description="Glucose-methanol-choline oxidoreductase N-terminal" evidence="18">
    <location>
        <begin position="291"/>
        <end position="305"/>
    </location>
</feature>
<evidence type="ECO:0000313" key="19">
    <source>
        <dbReference type="EMBL" id="PYI05504.1"/>
    </source>
</evidence>
<dbReference type="PROSITE" id="PS00624">
    <property type="entry name" value="GMC_OXRED_2"/>
    <property type="match status" value="1"/>
</dbReference>
<comment type="subcellular location">
    <subcellularLocation>
        <location evidence="2">Secreted</location>
        <location evidence="2">Cell wall</location>
    </subcellularLocation>
    <subcellularLocation>
        <location evidence="3">Secreted</location>
        <location evidence="3">Extracellular space</location>
        <location evidence="3">Extracellular matrix</location>
    </subcellularLocation>
</comment>
<comment type="cofactor">
    <cofactor evidence="1 14">
        <name>FAD</name>
        <dbReference type="ChEBI" id="CHEBI:57692"/>
    </cofactor>
</comment>
<dbReference type="Pfam" id="PF00732">
    <property type="entry name" value="GMC_oxred_N"/>
    <property type="match status" value="1"/>
</dbReference>
<dbReference type="Gene3D" id="4.10.450.10">
    <property type="entry name" value="Glucose Oxidase, domain 2"/>
    <property type="match status" value="1"/>
</dbReference>
<evidence type="ECO:0000256" key="3">
    <source>
        <dbReference type="ARBA" id="ARBA00004498"/>
    </source>
</evidence>
<dbReference type="Gene3D" id="3.50.50.60">
    <property type="entry name" value="FAD/NAD(P)-binding domain"/>
    <property type="match status" value="1"/>
</dbReference>
<comment type="catalytic activity">
    <reaction evidence="11">
        <text>beta-D-glucose + O2 = D-glucono-1,5-lactone + H2O2</text>
        <dbReference type="Rhea" id="RHEA:11428"/>
        <dbReference type="ChEBI" id="CHEBI:15379"/>
        <dbReference type="ChEBI" id="CHEBI:15903"/>
        <dbReference type="ChEBI" id="CHEBI:16217"/>
        <dbReference type="ChEBI" id="CHEBI:16240"/>
        <dbReference type="EC" id="1.1.3.4"/>
    </reaction>
    <physiologicalReaction direction="left-to-right" evidence="11">
        <dbReference type="Rhea" id="RHEA:11429"/>
    </physiologicalReaction>
</comment>
<dbReference type="PANTHER" id="PTHR11552">
    <property type="entry name" value="GLUCOSE-METHANOL-CHOLINE GMC OXIDOREDUCTASE"/>
    <property type="match status" value="1"/>
</dbReference>
<dbReference type="SUPFAM" id="SSF54373">
    <property type="entry name" value="FAD-linked reductases, C-terminal domain"/>
    <property type="match status" value="1"/>
</dbReference>
<evidence type="ECO:0000256" key="4">
    <source>
        <dbReference type="ARBA" id="ARBA00010790"/>
    </source>
</evidence>
<evidence type="ECO:0000256" key="13">
    <source>
        <dbReference type="PIRSR" id="PIRSR000137-1"/>
    </source>
</evidence>
<evidence type="ECO:0000256" key="8">
    <source>
        <dbReference type="ARBA" id="ARBA00022630"/>
    </source>
</evidence>
<evidence type="ECO:0000256" key="5">
    <source>
        <dbReference type="ARBA" id="ARBA00011738"/>
    </source>
</evidence>
<dbReference type="PANTHER" id="PTHR11552:SF201">
    <property type="entry name" value="GLUCOSE-METHANOL-CHOLINE OXIDOREDUCTASE N-TERMINAL DOMAIN-CONTAINING PROTEIN"/>
    <property type="match status" value="1"/>
</dbReference>
<dbReference type="InterPro" id="IPR036188">
    <property type="entry name" value="FAD/NAD-bd_sf"/>
</dbReference>
<keyword evidence="8 15" id="KW-0285">Flavoprotein</keyword>
<evidence type="ECO:0000256" key="9">
    <source>
        <dbReference type="ARBA" id="ARBA00022827"/>
    </source>
</evidence>
<evidence type="ECO:0000256" key="6">
    <source>
        <dbReference type="ARBA" id="ARBA00022512"/>
    </source>
</evidence>
<evidence type="ECO:0000256" key="1">
    <source>
        <dbReference type="ARBA" id="ARBA00001974"/>
    </source>
</evidence>
<dbReference type="Pfam" id="PF05199">
    <property type="entry name" value="GMC_oxred_C"/>
    <property type="match status" value="1"/>
</dbReference>
<protein>
    <recommendedName>
        <fullName evidence="12">glucose oxidase</fullName>
        <ecNumber evidence="12">1.1.3.4</ecNumber>
    </recommendedName>
</protein>
<accession>A0A319EP14</accession>
<evidence type="ECO:0000256" key="10">
    <source>
        <dbReference type="ARBA" id="ARBA00023002"/>
    </source>
</evidence>
<keyword evidence="16" id="KW-0732">Signal</keyword>
<dbReference type="PROSITE" id="PS00623">
    <property type="entry name" value="GMC_OXRED_1"/>
    <property type="match status" value="1"/>
</dbReference>
<dbReference type="AlphaFoldDB" id="A0A319EP14"/>
<keyword evidence="7" id="KW-0964">Secreted</keyword>
<dbReference type="InterPro" id="IPR012132">
    <property type="entry name" value="GMC_OxRdtase"/>
</dbReference>
<comment type="subunit">
    <text evidence="5">Homodimer.</text>
</comment>
<dbReference type="OrthoDB" id="269227at2759"/>
<dbReference type="Gene3D" id="3.30.560.10">
    <property type="entry name" value="Glucose Oxidase, domain 3"/>
    <property type="match status" value="1"/>
</dbReference>
<dbReference type="GO" id="GO:0050660">
    <property type="term" value="F:flavin adenine dinucleotide binding"/>
    <property type="evidence" value="ECO:0007669"/>
    <property type="project" value="InterPro"/>
</dbReference>
<evidence type="ECO:0000259" key="18">
    <source>
        <dbReference type="PROSITE" id="PS00624"/>
    </source>
</evidence>
<dbReference type="GO" id="GO:0046562">
    <property type="term" value="F:beta-D-glucose oxidase activity"/>
    <property type="evidence" value="ECO:0007669"/>
    <property type="project" value="UniProtKB-EC"/>
</dbReference>
<dbReference type="EC" id="1.1.3.4" evidence="12"/>
<evidence type="ECO:0000256" key="2">
    <source>
        <dbReference type="ARBA" id="ARBA00004191"/>
    </source>
</evidence>
<sequence>MFYHILLGILIQTSVQATHYDYVIIGGGTCGLTVANRLSSHPNTTVAIVEPGKDEHDNPNVTSVLGFGRAFNTSMDWQYLSTDQTYAANQRVEYHSGKAWGGSSTINGLTYIRAQNVHIDAWETLGNTGWNWSTLYPYYLQSEMFQIPSPAQMDAGASYIPYYHGWNGPVNVGYPFELNNGSLASLVNLTWQNLGFEFNPDPNGGQVEGFSVWPLTVDRDMDVRADAARAYYYPVRDRANLGMIQGLVNRILWQGTDSTEGDALAGGVEYTAPDGSVKRLYANREVILSAGSIRTPAILELSGVGNPNILTKHDIPIRIPLPSVGENAQDQPNNIILYPPRNPNTTNGILPYATFATASDLFGPNLSSIANTTLASIPTWAVTLSQASNSAISIPSLTTQLLLQHSLIFTDQVPCAEIFTTKIDSSLASSLWPLLPFSRGSVHITSPDPQIYPAIDPKFFIINWDTALQIRIAELAGAFWDTPPVEWIVGERVFPFPGVEVDGAWLKSNCNHHLIGTAIMLPRELGGVVDTNLRVYGTGNLRVVDASMLPMQLSGHLTSTLYAVAERAAELIMDEW</sequence>
<reference evidence="19 20" key="1">
    <citation type="submission" date="2018-02" db="EMBL/GenBank/DDBJ databases">
        <title>The genomes of Aspergillus section Nigri reveals drivers in fungal speciation.</title>
        <authorList>
            <consortium name="DOE Joint Genome Institute"/>
            <person name="Vesth T.C."/>
            <person name="Nybo J."/>
            <person name="Theobald S."/>
            <person name="Brandl J."/>
            <person name="Frisvad J.C."/>
            <person name="Nielsen K.F."/>
            <person name="Lyhne E.K."/>
            <person name="Kogle M.E."/>
            <person name="Kuo A."/>
            <person name="Riley R."/>
            <person name="Clum A."/>
            <person name="Nolan M."/>
            <person name="Lipzen A."/>
            <person name="Salamov A."/>
            <person name="Henrissat B."/>
            <person name="Wiebenga A."/>
            <person name="De vries R.P."/>
            <person name="Grigoriev I.V."/>
            <person name="Mortensen U.H."/>
            <person name="Andersen M.R."/>
            <person name="Baker S.E."/>
        </authorList>
    </citation>
    <scope>NUCLEOTIDE SEQUENCE [LARGE SCALE GENOMIC DNA]</scope>
    <source>
        <strain evidence="19 20">CBS 121057</strain>
    </source>
</reference>
<evidence type="ECO:0000256" key="7">
    <source>
        <dbReference type="ARBA" id="ARBA00022530"/>
    </source>
</evidence>
<evidence type="ECO:0000256" key="11">
    <source>
        <dbReference type="ARBA" id="ARBA00049435"/>
    </source>
</evidence>
<keyword evidence="10" id="KW-0560">Oxidoreductase</keyword>
<keyword evidence="6" id="KW-0134">Cell wall</keyword>
<feature type="domain" description="Glucose-methanol-choline oxidoreductase N-terminal" evidence="17">
    <location>
        <begin position="97"/>
        <end position="120"/>
    </location>
</feature>
<dbReference type="InterPro" id="IPR000172">
    <property type="entry name" value="GMC_OxRdtase_N"/>
</dbReference>
<feature type="binding site" evidence="14">
    <location>
        <position position="248"/>
    </location>
    <ligand>
        <name>FAD</name>
        <dbReference type="ChEBI" id="CHEBI:57692"/>
    </ligand>
</feature>
<gene>
    <name evidence="19" type="ORF">BO78DRAFT_317826</name>
</gene>
<evidence type="ECO:0000256" key="16">
    <source>
        <dbReference type="SAM" id="SignalP"/>
    </source>
</evidence>
<feature type="active site" description="Proton donor" evidence="13">
    <location>
        <position position="513"/>
    </location>
</feature>
<evidence type="ECO:0000256" key="15">
    <source>
        <dbReference type="RuleBase" id="RU003968"/>
    </source>
</evidence>
<dbReference type="VEuPathDB" id="FungiDB:BO78DRAFT_317826"/>
<proteinExistence type="inferred from homology"/>
<keyword evidence="20" id="KW-1185">Reference proteome</keyword>
<organism evidence="19 20">
    <name type="scientific">Aspergillus sclerotiicarbonarius (strain CBS 121057 / IBT 28362)</name>
    <dbReference type="NCBI Taxonomy" id="1448318"/>
    <lineage>
        <taxon>Eukaryota</taxon>
        <taxon>Fungi</taxon>
        <taxon>Dikarya</taxon>
        <taxon>Ascomycota</taxon>
        <taxon>Pezizomycotina</taxon>
        <taxon>Eurotiomycetes</taxon>
        <taxon>Eurotiomycetidae</taxon>
        <taxon>Eurotiales</taxon>
        <taxon>Aspergillaceae</taxon>
        <taxon>Aspergillus</taxon>
        <taxon>Aspergillus subgen. Circumdati</taxon>
    </lineage>
</organism>
<feature type="active site" description="Proton acceptor" evidence="13">
    <location>
        <position position="556"/>
    </location>
</feature>
<feature type="signal peptide" evidence="16">
    <location>
        <begin position="1"/>
        <end position="17"/>
    </location>
</feature>
<evidence type="ECO:0000256" key="12">
    <source>
        <dbReference type="ARBA" id="ARBA00049722"/>
    </source>
</evidence>
<dbReference type="InterPro" id="IPR007867">
    <property type="entry name" value="GMC_OxRtase_C"/>
</dbReference>
<feature type="chain" id="PRO_5016309244" description="glucose oxidase" evidence="16">
    <location>
        <begin position="18"/>
        <end position="576"/>
    </location>
</feature>
<dbReference type="InterPro" id="IPR027424">
    <property type="entry name" value="Glucose_Oxidase_domain_2"/>
</dbReference>
<comment type="similarity">
    <text evidence="4 15">Belongs to the GMC oxidoreductase family.</text>
</comment>
<dbReference type="STRING" id="1448318.A0A319EP14"/>
<dbReference type="PIRSF" id="PIRSF000137">
    <property type="entry name" value="Alcohol_oxidase"/>
    <property type="match status" value="1"/>
</dbReference>
<evidence type="ECO:0000259" key="17">
    <source>
        <dbReference type="PROSITE" id="PS00623"/>
    </source>
</evidence>
<keyword evidence="7" id="KW-0272">Extracellular matrix</keyword>
<dbReference type="EMBL" id="KZ826357">
    <property type="protein sequence ID" value="PYI05504.1"/>
    <property type="molecule type" value="Genomic_DNA"/>
</dbReference>
<dbReference type="SUPFAM" id="SSF51905">
    <property type="entry name" value="FAD/NAD(P)-binding domain"/>
    <property type="match status" value="1"/>
</dbReference>